<dbReference type="Proteomes" id="UP001652432">
    <property type="component" value="Unassembled WGS sequence"/>
</dbReference>
<keyword evidence="1" id="KW-0812">Transmembrane</keyword>
<name>A0ABT2T245_9FIRM</name>
<sequence length="131" mass="14687">MGRLLSLFMGGNFYIAISVGTLACYLFLLSCFVSISREERVVHYLRIILVALSCWTGGSVLMRLQISPGMQFWFHFSILGLLIIPVGMYGFLFCVLEIQGKQKLLNICMLASIVTLLLNAYTECLLPVPEI</sequence>
<dbReference type="RefSeq" id="WP_262574319.1">
    <property type="nucleotide sequence ID" value="NZ_JAOQKJ010000005.1"/>
</dbReference>
<keyword evidence="1" id="KW-0472">Membrane</keyword>
<dbReference type="PROSITE" id="PS51257">
    <property type="entry name" value="PROKAR_LIPOPROTEIN"/>
    <property type="match status" value="1"/>
</dbReference>
<comment type="caution">
    <text evidence="2">The sequence shown here is derived from an EMBL/GenBank/DDBJ whole genome shotgun (WGS) entry which is preliminary data.</text>
</comment>
<evidence type="ECO:0000313" key="3">
    <source>
        <dbReference type="Proteomes" id="UP001652432"/>
    </source>
</evidence>
<feature type="transmembrane region" description="Helical" evidence="1">
    <location>
        <begin position="12"/>
        <end position="35"/>
    </location>
</feature>
<evidence type="ECO:0000256" key="1">
    <source>
        <dbReference type="SAM" id="Phobius"/>
    </source>
</evidence>
<feature type="transmembrane region" description="Helical" evidence="1">
    <location>
        <begin position="72"/>
        <end position="92"/>
    </location>
</feature>
<reference evidence="2 3" key="1">
    <citation type="journal article" date="2021" name="ISME Commun">
        <title>Automated analysis of genomic sequences facilitates high-throughput and comprehensive description of bacteria.</title>
        <authorList>
            <person name="Hitch T.C.A."/>
        </authorList>
    </citation>
    <scope>NUCLEOTIDE SEQUENCE [LARGE SCALE GENOMIC DNA]</scope>
    <source>
        <strain evidence="2 3">Sanger_18</strain>
    </source>
</reference>
<protein>
    <recommendedName>
        <fullName evidence="4">Histidine kinase N-terminal 7TM region domain-containing protein</fullName>
    </recommendedName>
</protein>
<dbReference type="EMBL" id="JAOQKJ010000005">
    <property type="protein sequence ID" value="MCU6744290.1"/>
    <property type="molecule type" value="Genomic_DNA"/>
</dbReference>
<proteinExistence type="predicted"/>
<evidence type="ECO:0000313" key="2">
    <source>
        <dbReference type="EMBL" id="MCU6744290.1"/>
    </source>
</evidence>
<gene>
    <name evidence="2" type="ORF">OCV77_07240</name>
</gene>
<feature type="transmembrane region" description="Helical" evidence="1">
    <location>
        <begin position="104"/>
        <end position="122"/>
    </location>
</feature>
<keyword evidence="1" id="KW-1133">Transmembrane helix</keyword>
<feature type="transmembrane region" description="Helical" evidence="1">
    <location>
        <begin position="47"/>
        <end position="66"/>
    </location>
</feature>
<evidence type="ECO:0008006" key="4">
    <source>
        <dbReference type="Google" id="ProtNLM"/>
    </source>
</evidence>
<organism evidence="2 3">
    <name type="scientific">Suilimivivens aceti</name>
    <dbReference type="NCBI Taxonomy" id="2981774"/>
    <lineage>
        <taxon>Bacteria</taxon>
        <taxon>Bacillati</taxon>
        <taxon>Bacillota</taxon>
        <taxon>Clostridia</taxon>
        <taxon>Lachnospirales</taxon>
        <taxon>Lachnospiraceae</taxon>
        <taxon>Suilimivivens</taxon>
    </lineage>
</organism>
<accession>A0ABT2T245</accession>
<keyword evidence="3" id="KW-1185">Reference proteome</keyword>